<protein>
    <submittedName>
        <fullName evidence="2">Uncharacterized protein</fullName>
    </submittedName>
</protein>
<reference evidence="2 3" key="1">
    <citation type="journal article" date="2017" name="Plant Biotechnol. J.">
        <title>A comprehensive draft genome sequence for lupin (Lupinus angustifolius), an emerging health food: insights into plant-microbe interactions and legume evolution.</title>
        <authorList>
            <person name="Hane J.K."/>
            <person name="Ming Y."/>
            <person name="Kamphuis L.G."/>
            <person name="Nelson M.N."/>
            <person name="Garg G."/>
            <person name="Atkins C.A."/>
            <person name="Bayer P.E."/>
            <person name="Bravo A."/>
            <person name="Bringans S."/>
            <person name="Cannon S."/>
            <person name="Edwards D."/>
            <person name="Foley R."/>
            <person name="Gao L.L."/>
            <person name="Harrison M.J."/>
            <person name="Huang W."/>
            <person name="Hurgobin B."/>
            <person name="Li S."/>
            <person name="Liu C.W."/>
            <person name="McGrath A."/>
            <person name="Morahan G."/>
            <person name="Murray J."/>
            <person name="Weller J."/>
            <person name="Jian J."/>
            <person name="Singh K.B."/>
        </authorList>
    </citation>
    <scope>NUCLEOTIDE SEQUENCE [LARGE SCALE GENOMIC DNA]</scope>
    <source>
        <strain evidence="3">cv. Tanjil</strain>
        <tissue evidence="2">Whole plant</tissue>
    </source>
</reference>
<dbReference type="Gramene" id="OIW17963">
    <property type="protein sequence ID" value="OIW17963"/>
    <property type="gene ID" value="TanjilG_17799"/>
</dbReference>
<evidence type="ECO:0000256" key="1">
    <source>
        <dbReference type="SAM" id="Phobius"/>
    </source>
</evidence>
<keyword evidence="1" id="KW-1133">Transmembrane helix</keyword>
<keyword evidence="1" id="KW-0472">Membrane</keyword>
<proteinExistence type="predicted"/>
<keyword evidence="1" id="KW-0812">Transmembrane</keyword>
<dbReference type="Proteomes" id="UP000188354">
    <property type="component" value="Chromosome LG01"/>
</dbReference>
<dbReference type="AlphaFoldDB" id="A0A4P1RTC4"/>
<accession>A0A4P1RTC4</accession>
<feature type="transmembrane region" description="Helical" evidence="1">
    <location>
        <begin position="32"/>
        <end position="51"/>
    </location>
</feature>
<sequence>MGFKLDEWDEGSSILTNKWVRTQSSFFFVRPHAFLVMLTASVVVGYGGYVWPSSIRSGREQPLNGLG</sequence>
<name>A0A4P1RTC4_LUPAN</name>
<evidence type="ECO:0000313" key="3">
    <source>
        <dbReference type="Proteomes" id="UP000188354"/>
    </source>
</evidence>
<dbReference type="EMBL" id="CM007361">
    <property type="protein sequence ID" value="OIW17963.1"/>
    <property type="molecule type" value="Genomic_DNA"/>
</dbReference>
<organism evidence="2 3">
    <name type="scientific">Lupinus angustifolius</name>
    <name type="common">Narrow-leaved blue lupine</name>
    <dbReference type="NCBI Taxonomy" id="3871"/>
    <lineage>
        <taxon>Eukaryota</taxon>
        <taxon>Viridiplantae</taxon>
        <taxon>Streptophyta</taxon>
        <taxon>Embryophyta</taxon>
        <taxon>Tracheophyta</taxon>
        <taxon>Spermatophyta</taxon>
        <taxon>Magnoliopsida</taxon>
        <taxon>eudicotyledons</taxon>
        <taxon>Gunneridae</taxon>
        <taxon>Pentapetalae</taxon>
        <taxon>rosids</taxon>
        <taxon>fabids</taxon>
        <taxon>Fabales</taxon>
        <taxon>Fabaceae</taxon>
        <taxon>Papilionoideae</taxon>
        <taxon>50 kb inversion clade</taxon>
        <taxon>genistoids sensu lato</taxon>
        <taxon>core genistoids</taxon>
        <taxon>Genisteae</taxon>
        <taxon>Lupinus</taxon>
    </lineage>
</organism>
<keyword evidence="3" id="KW-1185">Reference proteome</keyword>
<evidence type="ECO:0000313" key="2">
    <source>
        <dbReference type="EMBL" id="OIW17963.1"/>
    </source>
</evidence>
<gene>
    <name evidence="2" type="ORF">TanjilG_17799</name>
</gene>